<feature type="region of interest" description="Disordered" evidence="1">
    <location>
        <begin position="1"/>
        <end position="22"/>
    </location>
</feature>
<dbReference type="EMBL" id="OU892283">
    <property type="protein sequence ID" value="CAG9771391.1"/>
    <property type="molecule type" value="Genomic_DNA"/>
</dbReference>
<keyword evidence="3" id="KW-1185">Reference proteome</keyword>
<feature type="compositionally biased region" description="Polar residues" evidence="1">
    <location>
        <begin position="7"/>
        <end position="22"/>
    </location>
</feature>
<accession>A0A9N9QS04</accession>
<sequence length="167" mass="19248">MLDERGQLTTNNKRSSAESVETNKIARKMAKEDIRKHNEQIAQEVLKQHKRTKVFRRLTTNTKKEIVRIKDKIGQRIEGRHEIIRTVQEFYADPYETKVTSDISEQDQEVKVMNVNSEDIPEITKDEIRLALHHMKNGKAAGEDGILTEMLKQGGDILEDQCCSTNT</sequence>
<evidence type="ECO:0000256" key="1">
    <source>
        <dbReference type="SAM" id="MobiDB-lite"/>
    </source>
</evidence>
<gene>
    <name evidence="2" type="ORF">CEUTPL_LOCUS11826</name>
</gene>
<reference evidence="2" key="1">
    <citation type="submission" date="2022-01" db="EMBL/GenBank/DDBJ databases">
        <authorList>
            <person name="King R."/>
        </authorList>
    </citation>
    <scope>NUCLEOTIDE SEQUENCE</scope>
</reference>
<dbReference type="Proteomes" id="UP001152799">
    <property type="component" value="Chromosome 7"/>
</dbReference>
<proteinExistence type="predicted"/>
<dbReference type="OrthoDB" id="6759716at2759"/>
<evidence type="ECO:0000313" key="2">
    <source>
        <dbReference type="EMBL" id="CAG9771391.1"/>
    </source>
</evidence>
<dbReference type="AlphaFoldDB" id="A0A9N9QS04"/>
<organism evidence="2 3">
    <name type="scientific">Ceutorhynchus assimilis</name>
    <name type="common">cabbage seed weevil</name>
    <dbReference type="NCBI Taxonomy" id="467358"/>
    <lineage>
        <taxon>Eukaryota</taxon>
        <taxon>Metazoa</taxon>
        <taxon>Ecdysozoa</taxon>
        <taxon>Arthropoda</taxon>
        <taxon>Hexapoda</taxon>
        <taxon>Insecta</taxon>
        <taxon>Pterygota</taxon>
        <taxon>Neoptera</taxon>
        <taxon>Endopterygota</taxon>
        <taxon>Coleoptera</taxon>
        <taxon>Polyphaga</taxon>
        <taxon>Cucujiformia</taxon>
        <taxon>Curculionidae</taxon>
        <taxon>Ceutorhynchinae</taxon>
        <taxon>Ceutorhynchus</taxon>
    </lineage>
</organism>
<evidence type="ECO:0000313" key="3">
    <source>
        <dbReference type="Proteomes" id="UP001152799"/>
    </source>
</evidence>
<name>A0A9N9QS04_9CUCU</name>
<protein>
    <submittedName>
        <fullName evidence="2">Uncharacterized protein</fullName>
    </submittedName>
</protein>